<dbReference type="AlphaFoldDB" id="A0A9N7ZDE0"/>
<evidence type="ECO:0000313" key="1">
    <source>
        <dbReference type="EMBL" id="CAB1459032.1"/>
    </source>
</evidence>
<reference evidence="1" key="1">
    <citation type="submission" date="2020-03" db="EMBL/GenBank/DDBJ databases">
        <authorList>
            <person name="Weist P."/>
        </authorList>
    </citation>
    <scope>NUCLEOTIDE SEQUENCE</scope>
</reference>
<keyword evidence="2" id="KW-1185">Reference proteome</keyword>
<dbReference type="Proteomes" id="UP001153269">
    <property type="component" value="Unassembled WGS sequence"/>
</dbReference>
<organism evidence="1 2">
    <name type="scientific">Pleuronectes platessa</name>
    <name type="common">European plaice</name>
    <dbReference type="NCBI Taxonomy" id="8262"/>
    <lineage>
        <taxon>Eukaryota</taxon>
        <taxon>Metazoa</taxon>
        <taxon>Chordata</taxon>
        <taxon>Craniata</taxon>
        <taxon>Vertebrata</taxon>
        <taxon>Euteleostomi</taxon>
        <taxon>Actinopterygii</taxon>
        <taxon>Neopterygii</taxon>
        <taxon>Teleostei</taxon>
        <taxon>Neoteleostei</taxon>
        <taxon>Acanthomorphata</taxon>
        <taxon>Carangaria</taxon>
        <taxon>Pleuronectiformes</taxon>
        <taxon>Pleuronectoidei</taxon>
        <taxon>Pleuronectidae</taxon>
        <taxon>Pleuronectes</taxon>
    </lineage>
</organism>
<gene>
    <name evidence="1" type="ORF">PLEPLA_LOCUS46868</name>
</gene>
<comment type="caution">
    <text evidence="1">The sequence shown here is derived from an EMBL/GenBank/DDBJ whole genome shotgun (WGS) entry which is preliminary data.</text>
</comment>
<protein>
    <submittedName>
        <fullName evidence="1">Uncharacterized protein</fullName>
    </submittedName>
</protein>
<sequence>MATIGDFDPLNSIVPATKIEVTVSCRSEAAGFSYCIGEREKPRCSSFFLFATQQPEVRGAAFQLIFSRKPPFKSSFSQPPSSESMSCRILLDMLSVQGSLPCTLQSATGSLQ</sequence>
<name>A0A9N7ZDE0_PLEPL</name>
<dbReference type="EMBL" id="CADEAL010004414">
    <property type="protein sequence ID" value="CAB1459032.1"/>
    <property type="molecule type" value="Genomic_DNA"/>
</dbReference>
<accession>A0A9N7ZDE0</accession>
<proteinExistence type="predicted"/>
<evidence type="ECO:0000313" key="2">
    <source>
        <dbReference type="Proteomes" id="UP001153269"/>
    </source>
</evidence>